<comment type="subcellular location">
    <subcellularLocation>
        <location evidence="1">Endomembrane system</location>
        <topology evidence="1">Multi-pass membrane protein</topology>
    </subcellularLocation>
</comment>
<evidence type="ECO:0000259" key="6">
    <source>
        <dbReference type="SMART" id="SM00693"/>
    </source>
</evidence>
<feature type="transmembrane region" description="Helical" evidence="5">
    <location>
        <begin position="61"/>
        <end position="78"/>
    </location>
</feature>
<dbReference type="Proteomes" id="UP001214628">
    <property type="component" value="Chromosome 4"/>
</dbReference>
<evidence type="ECO:0000256" key="1">
    <source>
        <dbReference type="ARBA" id="ARBA00004127"/>
    </source>
</evidence>
<gene>
    <name evidence="8" type="ORF">MPSI1_002834</name>
</gene>
<feature type="domain" description="Peroxin/Ferlin" evidence="7">
    <location>
        <begin position="536"/>
        <end position="569"/>
    </location>
</feature>
<protein>
    <recommendedName>
        <fullName evidence="6 7">Peroxin/Ferlin domain-containing protein</fullName>
    </recommendedName>
</protein>
<evidence type="ECO:0000256" key="3">
    <source>
        <dbReference type="ARBA" id="ARBA00022989"/>
    </source>
</evidence>
<keyword evidence="9" id="KW-1185">Reference proteome</keyword>
<organism evidence="8 9">
    <name type="scientific">Malassezia psittaci</name>
    <dbReference type="NCBI Taxonomy" id="1821823"/>
    <lineage>
        <taxon>Eukaryota</taxon>
        <taxon>Fungi</taxon>
        <taxon>Dikarya</taxon>
        <taxon>Basidiomycota</taxon>
        <taxon>Ustilaginomycotina</taxon>
        <taxon>Malasseziomycetes</taxon>
        <taxon>Malasseziales</taxon>
        <taxon>Malasseziaceae</taxon>
        <taxon>Malassezia</taxon>
    </lineage>
</organism>
<dbReference type="PANTHER" id="PTHR31679">
    <property type="entry name" value="PEROXISOMAL MEMBRANE PROTEIN PEX30-RELATED"/>
    <property type="match status" value="1"/>
</dbReference>
<dbReference type="InterPro" id="IPR006614">
    <property type="entry name" value="Peroxin/Ferlin"/>
</dbReference>
<evidence type="ECO:0000256" key="5">
    <source>
        <dbReference type="SAM" id="Phobius"/>
    </source>
</evidence>
<keyword evidence="2 5" id="KW-0812">Transmembrane</keyword>
<dbReference type="EMBL" id="CP118378">
    <property type="protein sequence ID" value="WFD44168.1"/>
    <property type="molecule type" value="Genomic_DNA"/>
</dbReference>
<feature type="transmembrane region" description="Helical" evidence="5">
    <location>
        <begin position="280"/>
        <end position="303"/>
    </location>
</feature>
<dbReference type="SMART" id="SM00693">
    <property type="entry name" value="DysFN"/>
    <property type="match status" value="1"/>
</dbReference>
<reference evidence="8" key="1">
    <citation type="submission" date="2023-02" db="EMBL/GenBank/DDBJ databases">
        <title>Mating type loci evolution in Malassezia.</title>
        <authorList>
            <person name="Coelho M.A."/>
        </authorList>
    </citation>
    <scope>NUCLEOTIDE SEQUENCE</scope>
    <source>
        <strain evidence="8">CBS 14136</strain>
    </source>
</reference>
<dbReference type="InterPro" id="IPR052646">
    <property type="entry name" value="Peroxisomal_PEX28-32"/>
</dbReference>
<dbReference type="SMART" id="SM00694">
    <property type="entry name" value="DysFC"/>
    <property type="match status" value="1"/>
</dbReference>
<evidence type="ECO:0000256" key="2">
    <source>
        <dbReference type="ARBA" id="ARBA00022692"/>
    </source>
</evidence>
<name>A0AAF0FGJ0_9BASI</name>
<evidence type="ECO:0000256" key="4">
    <source>
        <dbReference type="ARBA" id="ARBA00023136"/>
    </source>
</evidence>
<keyword evidence="3 5" id="KW-1133">Transmembrane helix</keyword>
<accession>A0AAF0FGJ0</accession>
<dbReference type="InterPro" id="IPR010482">
    <property type="entry name" value="TECPR1-like_DysF"/>
</dbReference>
<keyword evidence="4 5" id="KW-0472">Membrane</keyword>
<proteinExistence type="predicted"/>
<dbReference type="GO" id="GO:0005778">
    <property type="term" value="C:peroxisomal membrane"/>
    <property type="evidence" value="ECO:0007669"/>
    <property type="project" value="TreeGrafter"/>
</dbReference>
<dbReference type="GO" id="GO:0012505">
    <property type="term" value="C:endomembrane system"/>
    <property type="evidence" value="ECO:0007669"/>
    <property type="project" value="UniProtKB-SubCell"/>
</dbReference>
<dbReference type="Pfam" id="PF06398">
    <property type="entry name" value="Pex24p"/>
    <property type="match status" value="1"/>
</dbReference>
<sequence length="583" mass="65436">MSEGREDRNVKKNVQTMSLMEILENVPPSMIQLLVALGPAIEKLHWFLVLATWRGGYQQRIQSWLLLLGYILVCLYGYEVLRYAPQIVPLTIIGYLSLRASFSRVAGVKQNDAQGATSQDIKRSIAQLCDISDFVSAFCETLVYPVFSSVQMQIQNAGASHLIIFLLVSWPIWLLVMLPFNQWATPYYYVTKNAGDLLESGPVVKLASYVQQKIRPAVVEHAAQHAPRIYAMSVHGSHFISKYVMPVGCAFVRFLDPKRWHLKIQFMPPFPLGALSVRHVFLVLGIVALTWCSPWATLIRMALWRSALVRRIVKRSVQLMSGQDILSTAWRSVAPKRLHGKGSALVKNTQNAVVHETVFQFEIYENQRWWIGLDWTAALLPNERASWSDLDNNAVAPPSSFTLPGAARTRVPSSVRPGRDDVRIAEWHWVDLEWRVAGAQSITSTVYTPASSMSASEAQRLSSRFSSEEHLDKQGSVMDATDRLQAATEAATKSSVPSKREEEALEDAQKQLPEELSAVARPAALASTATDVDPEGWQYGDNSWDKLSRVNGIGKYTRRRCWVRRAVLVVTVEHGALRPVQDE</sequence>
<feature type="domain" description="Peroxin/Ferlin" evidence="6">
    <location>
        <begin position="356"/>
        <end position="437"/>
    </location>
</feature>
<evidence type="ECO:0000313" key="8">
    <source>
        <dbReference type="EMBL" id="WFD44168.1"/>
    </source>
</evidence>
<evidence type="ECO:0000313" key="9">
    <source>
        <dbReference type="Proteomes" id="UP001214628"/>
    </source>
</evidence>
<dbReference type="PANTHER" id="PTHR31679:SF2">
    <property type="entry name" value="PEROXISOMAL MEMBRANE PROTEIN PEX30-RELATED"/>
    <property type="match status" value="1"/>
</dbReference>
<dbReference type="AlphaFoldDB" id="A0AAF0FGJ0"/>
<dbReference type="GO" id="GO:0007031">
    <property type="term" value="P:peroxisome organization"/>
    <property type="evidence" value="ECO:0007669"/>
    <property type="project" value="UniProtKB-ARBA"/>
</dbReference>
<evidence type="ECO:0000259" key="7">
    <source>
        <dbReference type="SMART" id="SM00694"/>
    </source>
</evidence>
<feature type="transmembrane region" description="Helical" evidence="5">
    <location>
        <begin position="162"/>
        <end position="180"/>
    </location>
</feature>